<dbReference type="Gene3D" id="3.40.50.620">
    <property type="entry name" value="HUPs"/>
    <property type="match status" value="1"/>
</dbReference>
<evidence type="ECO:0000259" key="7">
    <source>
        <dbReference type="SMART" id="SM01016"/>
    </source>
</evidence>
<evidence type="ECO:0000256" key="4">
    <source>
        <dbReference type="ARBA" id="ARBA00022840"/>
    </source>
</evidence>
<dbReference type="Pfam" id="PF03485">
    <property type="entry name" value="Arg_tRNA_synt_N"/>
    <property type="match status" value="1"/>
</dbReference>
<feature type="non-terminal residue" evidence="8">
    <location>
        <position position="165"/>
    </location>
</feature>
<keyword evidence="2" id="KW-0436">Ligase</keyword>
<gene>
    <name evidence="8" type="ORF">METZ01_LOCUS106756</name>
</gene>
<protein>
    <recommendedName>
        <fullName evidence="7">Arginyl tRNA synthetase N-terminal domain-containing protein</fullName>
    </recommendedName>
</protein>
<organism evidence="8">
    <name type="scientific">marine metagenome</name>
    <dbReference type="NCBI Taxonomy" id="408172"/>
    <lineage>
        <taxon>unclassified sequences</taxon>
        <taxon>metagenomes</taxon>
        <taxon>ecological metagenomes</taxon>
    </lineage>
</organism>
<dbReference type="Pfam" id="PF00750">
    <property type="entry name" value="tRNA-synt_1d"/>
    <property type="match status" value="1"/>
</dbReference>
<name>A0A381WNB3_9ZZZZ</name>
<dbReference type="GO" id="GO:0005524">
    <property type="term" value="F:ATP binding"/>
    <property type="evidence" value="ECO:0007669"/>
    <property type="project" value="UniProtKB-KW"/>
</dbReference>
<dbReference type="GO" id="GO:0004814">
    <property type="term" value="F:arginine-tRNA ligase activity"/>
    <property type="evidence" value="ECO:0007669"/>
    <property type="project" value="InterPro"/>
</dbReference>
<dbReference type="EMBL" id="UINC01012328">
    <property type="protein sequence ID" value="SVA53902.1"/>
    <property type="molecule type" value="Genomic_DNA"/>
</dbReference>
<dbReference type="FunFam" id="3.30.1360.70:FF:000003">
    <property type="entry name" value="Arginine--tRNA ligase"/>
    <property type="match status" value="1"/>
</dbReference>
<dbReference type="InterPro" id="IPR001412">
    <property type="entry name" value="aa-tRNA-synth_I_CS"/>
</dbReference>
<dbReference type="PANTHER" id="PTHR11956:SF5">
    <property type="entry name" value="ARGININE--TRNA LIGASE, CYTOPLASMIC"/>
    <property type="match status" value="1"/>
</dbReference>
<dbReference type="GO" id="GO:0006420">
    <property type="term" value="P:arginyl-tRNA aminoacylation"/>
    <property type="evidence" value="ECO:0007669"/>
    <property type="project" value="InterPro"/>
</dbReference>
<accession>A0A381WNB3</accession>
<dbReference type="PRINTS" id="PR01038">
    <property type="entry name" value="TRNASYNTHARG"/>
</dbReference>
<keyword evidence="3" id="KW-0547">Nucleotide-binding</keyword>
<evidence type="ECO:0000256" key="5">
    <source>
        <dbReference type="ARBA" id="ARBA00022917"/>
    </source>
</evidence>
<dbReference type="SUPFAM" id="SSF52374">
    <property type="entry name" value="Nucleotidylyl transferase"/>
    <property type="match status" value="1"/>
</dbReference>
<keyword evidence="5" id="KW-0648">Protein biosynthesis</keyword>
<evidence type="ECO:0000256" key="2">
    <source>
        <dbReference type="ARBA" id="ARBA00022598"/>
    </source>
</evidence>
<keyword evidence="4" id="KW-0067">ATP-binding</keyword>
<reference evidence="8" key="1">
    <citation type="submission" date="2018-05" db="EMBL/GenBank/DDBJ databases">
        <authorList>
            <person name="Lanie J.A."/>
            <person name="Ng W.-L."/>
            <person name="Kazmierczak K.M."/>
            <person name="Andrzejewski T.M."/>
            <person name="Davidsen T.M."/>
            <person name="Wayne K.J."/>
            <person name="Tettelin H."/>
            <person name="Glass J.I."/>
            <person name="Rusch D."/>
            <person name="Podicherti R."/>
            <person name="Tsui H.-C.T."/>
            <person name="Winkler M.E."/>
        </authorList>
    </citation>
    <scope>NUCLEOTIDE SEQUENCE</scope>
</reference>
<dbReference type="InterPro" id="IPR035684">
    <property type="entry name" value="ArgRS_core"/>
</dbReference>
<dbReference type="PANTHER" id="PTHR11956">
    <property type="entry name" value="ARGINYL-TRNA SYNTHETASE"/>
    <property type="match status" value="1"/>
</dbReference>
<evidence type="ECO:0000256" key="6">
    <source>
        <dbReference type="ARBA" id="ARBA00023146"/>
    </source>
</evidence>
<keyword evidence="6" id="KW-0030">Aminoacyl-tRNA synthetase</keyword>
<dbReference type="GO" id="GO:0005737">
    <property type="term" value="C:cytoplasm"/>
    <property type="evidence" value="ECO:0007669"/>
    <property type="project" value="InterPro"/>
</dbReference>
<evidence type="ECO:0000256" key="3">
    <source>
        <dbReference type="ARBA" id="ARBA00022741"/>
    </source>
</evidence>
<dbReference type="InterPro" id="IPR036695">
    <property type="entry name" value="Arg-tRNA-synth_N_sf"/>
</dbReference>
<dbReference type="SMART" id="SM01016">
    <property type="entry name" value="Arg_tRNA_synt_N"/>
    <property type="match status" value="1"/>
</dbReference>
<sequence length="165" mass="17790">MLKEIRSLLSIAISSLEEEGKLSRKNAPDFGVDHTRQKGHGDIASNVALVLAKHVGTSPRGLAEQVIQRLPSSSLIERTEIAGPGFINFFLASEAWVRLIQEIRGTGDKYGSSDIGTGERVLVEFVSSNPTGPLHVGHGRGAAYGDALVRVLRAAGYDTESEYYI</sequence>
<dbReference type="InterPro" id="IPR001278">
    <property type="entry name" value="Arg-tRNA-ligase"/>
</dbReference>
<dbReference type="SUPFAM" id="SSF55190">
    <property type="entry name" value="Arginyl-tRNA synthetase (ArgRS), N-terminal 'additional' domain"/>
    <property type="match status" value="1"/>
</dbReference>
<dbReference type="InterPro" id="IPR005148">
    <property type="entry name" value="Arg-tRNA-synth_N"/>
</dbReference>
<dbReference type="PROSITE" id="PS00178">
    <property type="entry name" value="AA_TRNA_LIGASE_I"/>
    <property type="match status" value="1"/>
</dbReference>
<feature type="non-terminal residue" evidence="8">
    <location>
        <position position="1"/>
    </location>
</feature>
<evidence type="ECO:0000313" key="8">
    <source>
        <dbReference type="EMBL" id="SVA53902.1"/>
    </source>
</evidence>
<feature type="domain" description="Arginyl tRNA synthetase N-terminal" evidence="7">
    <location>
        <begin position="3"/>
        <end position="91"/>
    </location>
</feature>
<evidence type="ECO:0000256" key="1">
    <source>
        <dbReference type="ARBA" id="ARBA00022490"/>
    </source>
</evidence>
<dbReference type="InterPro" id="IPR014729">
    <property type="entry name" value="Rossmann-like_a/b/a_fold"/>
</dbReference>
<dbReference type="Gene3D" id="3.30.1360.70">
    <property type="entry name" value="Arginyl tRNA synthetase N-terminal domain"/>
    <property type="match status" value="1"/>
</dbReference>
<keyword evidence="1" id="KW-0963">Cytoplasm</keyword>
<dbReference type="AlphaFoldDB" id="A0A381WNB3"/>
<proteinExistence type="predicted"/>